<feature type="compositionally biased region" description="Low complexity" evidence="1">
    <location>
        <begin position="237"/>
        <end position="249"/>
    </location>
</feature>
<reference evidence="2 3" key="1">
    <citation type="submission" date="2019-09" db="EMBL/GenBank/DDBJ databases">
        <authorList>
            <person name="Ou C."/>
        </authorList>
    </citation>
    <scope>NUCLEOTIDE SEQUENCE [LARGE SCALE GENOMIC DNA]</scope>
    <source>
        <strain evidence="2">S2</strain>
        <tissue evidence="2">Leaf</tissue>
    </source>
</reference>
<name>A0A5N5FQB9_9ROSA</name>
<gene>
    <name evidence="2" type="ORF">D8674_010715</name>
</gene>
<evidence type="ECO:0000256" key="1">
    <source>
        <dbReference type="SAM" id="MobiDB-lite"/>
    </source>
</evidence>
<keyword evidence="3" id="KW-1185">Reference proteome</keyword>
<feature type="region of interest" description="Disordered" evidence="1">
    <location>
        <begin position="206"/>
        <end position="302"/>
    </location>
</feature>
<proteinExistence type="predicted"/>
<comment type="caution">
    <text evidence="2">The sequence shown here is derived from an EMBL/GenBank/DDBJ whole genome shotgun (WGS) entry which is preliminary data.</text>
</comment>
<dbReference type="OrthoDB" id="1152125at2759"/>
<evidence type="ECO:0000313" key="2">
    <source>
        <dbReference type="EMBL" id="KAB2600444.1"/>
    </source>
</evidence>
<dbReference type="AlphaFoldDB" id="A0A5N5FQB9"/>
<evidence type="ECO:0008006" key="4">
    <source>
        <dbReference type="Google" id="ProtNLM"/>
    </source>
</evidence>
<accession>A0A5N5FQB9</accession>
<protein>
    <recommendedName>
        <fullName evidence="4">Aminotransferase-like plant mobile domain-containing protein</fullName>
    </recommendedName>
</protein>
<organism evidence="2 3">
    <name type="scientific">Pyrus ussuriensis x Pyrus communis</name>
    <dbReference type="NCBI Taxonomy" id="2448454"/>
    <lineage>
        <taxon>Eukaryota</taxon>
        <taxon>Viridiplantae</taxon>
        <taxon>Streptophyta</taxon>
        <taxon>Embryophyta</taxon>
        <taxon>Tracheophyta</taxon>
        <taxon>Spermatophyta</taxon>
        <taxon>Magnoliopsida</taxon>
        <taxon>eudicotyledons</taxon>
        <taxon>Gunneridae</taxon>
        <taxon>Pentapetalae</taxon>
        <taxon>rosids</taxon>
        <taxon>fabids</taxon>
        <taxon>Rosales</taxon>
        <taxon>Rosaceae</taxon>
        <taxon>Amygdaloideae</taxon>
        <taxon>Maleae</taxon>
        <taxon>Pyrus</taxon>
    </lineage>
</organism>
<reference evidence="2 3" key="3">
    <citation type="submission" date="2019-11" db="EMBL/GenBank/DDBJ databases">
        <title>A de novo genome assembly of a pear dwarfing rootstock.</title>
        <authorList>
            <person name="Wang F."/>
            <person name="Wang J."/>
            <person name="Li S."/>
            <person name="Zhang Y."/>
            <person name="Fang M."/>
            <person name="Ma L."/>
            <person name="Zhao Y."/>
            <person name="Jiang S."/>
        </authorList>
    </citation>
    <scope>NUCLEOTIDE SEQUENCE [LARGE SCALE GENOMIC DNA]</scope>
    <source>
        <strain evidence="2">S2</strain>
        <tissue evidence="2">Leaf</tissue>
    </source>
</reference>
<dbReference type="EMBL" id="SMOL01000753">
    <property type="protein sequence ID" value="KAB2600444.1"/>
    <property type="molecule type" value="Genomic_DNA"/>
</dbReference>
<evidence type="ECO:0000313" key="3">
    <source>
        <dbReference type="Proteomes" id="UP000327157"/>
    </source>
</evidence>
<dbReference type="Proteomes" id="UP000327157">
    <property type="component" value="Chromosome 13"/>
</dbReference>
<sequence>MLTANWFAPNPYTTEARISASKSSNFKMGFHSIRDTTWSKWVDELEPIFKKKWLSNGIYELIMMTKTTIPIKHELFSTTLLFWNIGTNIFDFRRGPISPTILDMAQVFGLRSLGRCVDLTPPLKLQWPLWPSPAWSITPLPLKAMRPHLWASSHLPRTSIARHLPLLIEFRSKYNPKEAAVGPEEDDADKLVFRKAVTTVARKEANFSHAPGDTENIYEISSESESKAGPRPKTGTSPQASSSVMVSSDSESKRRSKSKHDVPTSKASHSRKRTRSQTSQTTVPHQAKAGMKKLNKKLDSPPKEIMTRLEESQSDREVFLKVLRDLKAGKNTLPPKVGQSYILICSIYGFRVSSGDSGNTHQSNIGEVASSKLVRAAEVTGFPIPHPMRMPSPLASLSATAHLHELVREFEQFRTKLRSPRCPFEPQHIQEYKRIFKEWMQRDFSATFSLKSLQEAKRALIEL</sequence>
<reference evidence="3" key="2">
    <citation type="submission" date="2019-10" db="EMBL/GenBank/DDBJ databases">
        <title>A de novo genome assembly of a pear dwarfing rootstock.</title>
        <authorList>
            <person name="Wang F."/>
            <person name="Wang J."/>
            <person name="Li S."/>
            <person name="Zhang Y."/>
            <person name="Fang M."/>
            <person name="Ma L."/>
            <person name="Zhao Y."/>
            <person name="Jiang S."/>
        </authorList>
    </citation>
    <scope>NUCLEOTIDE SEQUENCE [LARGE SCALE GENOMIC DNA]</scope>
</reference>